<sequence length="614" mass="67988">MLPLRTKELPYLPLPDSSPAFSALSPTGSDDSDGYRGRQWSKVEYYDEGDATDPGQAQHAPSTRGLSTRATRLLYLVVATVLIAVTLFVLPVRLSASPVAPPPSSNAWTPPCSPSAWSNGSWVPRSVTLPPAATIWDATGFTGAAQNWFRNDWHLGLFPPGAVPGSEGEAGPDGEWPMSPYRRQAAGWVWQSAHEECAVVEPVEAEAEKDGRVKQDEAQVVQLLQDLIDRGGWLIIGDSLSEQQFFSLGCMLFPHVRALWPYPPMSMWVQIKEEHLLLKRDSPWVMDGTLHVPDDWDFDGSPLVSHVRTDHGVAPAELVDLYAALHDSPSLKLSLRYPALTSLPRHADANSILTDVETFSPNLDYYLSLFLRPAAPRNISTEISPSYAQSTTPPDALVVEREATRSAKYRTLIFSTGAHFSSRHFNLPDGAVPYSQPASTAPDGTVMPAREGTARPHVEYFELVLSSWIERVARALDEASPEEREGKAVLVRPTSNGHDDCHAATGPMKEVDEGRSSWYSWSEIQMMNRRGQVLVDEVAHPQITFLEIGRPAKLRPDAHTNDDCLHLSTGTGVIEGWTHYIAYWLRERAAFEEGARPDSAGWRARLEQLVPWRL</sequence>
<keyword evidence="2" id="KW-0472">Membrane</keyword>
<evidence type="ECO:0000313" key="3">
    <source>
        <dbReference type="EMBL" id="GJN94422.1"/>
    </source>
</evidence>
<evidence type="ECO:0000256" key="2">
    <source>
        <dbReference type="SAM" id="Phobius"/>
    </source>
</evidence>
<accession>A0AAV5GYI5</accession>
<name>A0AAV5GYI5_9BASI</name>
<dbReference type="EMBL" id="BQKY01000017">
    <property type="protein sequence ID" value="GJN94422.1"/>
    <property type="molecule type" value="Genomic_DNA"/>
</dbReference>
<proteinExistence type="predicted"/>
<dbReference type="AlphaFoldDB" id="A0AAV5GYI5"/>
<evidence type="ECO:0000313" key="4">
    <source>
        <dbReference type="Proteomes" id="UP001342314"/>
    </source>
</evidence>
<keyword evidence="2" id="KW-0812">Transmembrane</keyword>
<reference evidence="3 4" key="1">
    <citation type="submission" date="2021-12" db="EMBL/GenBank/DDBJ databases">
        <title>High titer production of polyol ester of fatty acids by Rhodotorula paludigena BS15 towards product separation-free biomass refinery.</title>
        <authorList>
            <person name="Mano J."/>
            <person name="Ono H."/>
            <person name="Tanaka T."/>
            <person name="Naito K."/>
            <person name="Sushida H."/>
            <person name="Ike M."/>
            <person name="Tokuyasu K."/>
            <person name="Kitaoka M."/>
        </authorList>
    </citation>
    <scope>NUCLEOTIDE SEQUENCE [LARGE SCALE GENOMIC DNA]</scope>
    <source>
        <strain evidence="3 4">BS15</strain>
    </source>
</reference>
<feature type="region of interest" description="Disordered" evidence="1">
    <location>
        <begin position="484"/>
        <end position="508"/>
    </location>
</feature>
<keyword evidence="4" id="KW-1185">Reference proteome</keyword>
<feature type="transmembrane region" description="Helical" evidence="2">
    <location>
        <begin position="73"/>
        <end position="94"/>
    </location>
</feature>
<protein>
    <submittedName>
        <fullName evidence="3">Uncharacterized protein</fullName>
    </submittedName>
</protein>
<evidence type="ECO:0000256" key="1">
    <source>
        <dbReference type="SAM" id="MobiDB-lite"/>
    </source>
</evidence>
<keyword evidence="2" id="KW-1133">Transmembrane helix</keyword>
<comment type="caution">
    <text evidence="3">The sequence shown here is derived from an EMBL/GenBank/DDBJ whole genome shotgun (WGS) entry which is preliminary data.</text>
</comment>
<dbReference type="Proteomes" id="UP001342314">
    <property type="component" value="Unassembled WGS sequence"/>
</dbReference>
<gene>
    <name evidence="3" type="ORF">Rhopal_007502-T1</name>
</gene>
<organism evidence="3 4">
    <name type="scientific">Rhodotorula paludigena</name>
    <dbReference type="NCBI Taxonomy" id="86838"/>
    <lineage>
        <taxon>Eukaryota</taxon>
        <taxon>Fungi</taxon>
        <taxon>Dikarya</taxon>
        <taxon>Basidiomycota</taxon>
        <taxon>Pucciniomycotina</taxon>
        <taxon>Microbotryomycetes</taxon>
        <taxon>Sporidiobolales</taxon>
        <taxon>Sporidiobolaceae</taxon>
        <taxon>Rhodotorula</taxon>
    </lineage>
</organism>